<dbReference type="Gene3D" id="1.10.150.130">
    <property type="match status" value="1"/>
</dbReference>
<evidence type="ECO:0000313" key="2">
    <source>
        <dbReference type="Proteomes" id="UP001152795"/>
    </source>
</evidence>
<evidence type="ECO:0000313" key="1">
    <source>
        <dbReference type="EMBL" id="CAB3983233.1"/>
    </source>
</evidence>
<organism evidence="1 2">
    <name type="scientific">Paramuricea clavata</name>
    <name type="common">Red gorgonian</name>
    <name type="synonym">Violescent sea-whip</name>
    <dbReference type="NCBI Taxonomy" id="317549"/>
    <lineage>
        <taxon>Eukaryota</taxon>
        <taxon>Metazoa</taxon>
        <taxon>Cnidaria</taxon>
        <taxon>Anthozoa</taxon>
        <taxon>Octocorallia</taxon>
        <taxon>Malacalcyonacea</taxon>
        <taxon>Plexauridae</taxon>
        <taxon>Paramuricea</taxon>
    </lineage>
</organism>
<dbReference type="AlphaFoldDB" id="A0A7D9HHP7"/>
<name>A0A7D9HHP7_PARCT</name>
<reference evidence="1" key="1">
    <citation type="submission" date="2020-04" db="EMBL/GenBank/DDBJ databases">
        <authorList>
            <person name="Alioto T."/>
            <person name="Alioto T."/>
            <person name="Gomez Garrido J."/>
        </authorList>
    </citation>
    <scope>NUCLEOTIDE SEQUENCE</scope>
    <source>
        <strain evidence="1">A484AB</strain>
    </source>
</reference>
<accession>A0A7D9HHP7</accession>
<dbReference type="PANTHER" id="PTHR35617:SF3">
    <property type="entry name" value="CORE-BINDING (CB) DOMAIN-CONTAINING PROTEIN"/>
    <property type="match status" value="1"/>
</dbReference>
<dbReference type="OrthoDB" id="5986938at2759"/>
<gene>
    <name evidence="1" type="ORF">PACLA_8A000854</name>
</gene>
<sequence length="406" mass="46195">MRRYLGFIKTLSKRQIKKFRTTVLVSLKLTHCQNTCSEDNLVDKIANFAKDKGSQSQTDLSENTVFKTFVEQFAPGEQTGPAIDHDLATIVNELLTEKLTKEKLEPVQDKYLKPENCENLVAPKINKPIWQQLKQETKNTDSAFQKIQQLSLSSLYAVLQVCSENCAGASNGDTSYSVVANYSSLFHKRIEFVNRDTKDIQDESGTSSLDQSTSSASEFGIDGMQIIRYSLHERNISPEIANIIMLSRRNSTHKQYRVYINKWVHFCSEKSFDPVHPTVNTLLAFLHQLHENNLGYSGLNTARSAVSNIDENSVHTKMHTPVGKHRLVCLYLKGIFNKLKPIPKFNNIWSVDIVLEHLSVLWPLDELTRKASTLKLVNMLIVLTTGQRCQTLTFMDISDKYMTKNE</sequence>
<dbReference type="InterPro" id="IPR010998">
    <property type="entry name" value="Integrase_recombinase_N"/>
</dbReference>
<keyword evidence="2" id="KW-1185">Reference proteome</keyword>
<protein>
    <submittedName>
        <fullName evidence="1">Uncharacterized protein</fullName>
    </submittedName>
</protein>
<dbReference type="PANTHER" id="PTHR35617">
    <property type="entry name" value="PHAGE_INTEGRASE DOMAIN-CONTAINING PROTEIN"/>
    <property type="match status" value="1"/>
</dbReference>
<proteinExistence type="predicted"/>
<dbReference type="EMBL" id="CACRXK020000591">
    <property type="protein sequence ID" value="CAB3983233.1"/>
    <property type="molecule type" value="Genomic_DNA"/>
</dbReference>
<comment type="caution">
    <text evidence="1">The sequence shown here is derived from an EMBL/GenBank/DDBJ whole genome shotgun (WGS) entry which is preliminary data.</text>
</comment>
<dbReference type="SUPFAM" id="SSF47823">
    <property type="entry name" value="lambda integrase-like, N-terminal domain"/>
    <property type="match status" value="1"/>
</dbReference>
<dbReference type="Proteomes" id="UP001152795">
    <property type="component" value="Unassembled WGS sequence"/>
</dbReference>